<sequence length="452" mass="50517">MRNSNFNIYVTFSLVALTVLSSCDEFLDVKPKDALATSETVILDKSSAESALRGLYNALGDAGYYGTSFQSIGYLSGDNIQWTGSQSQVQEFINRKVNADNATISSAWNAIYRTINRANNILAAVLEIKDATLSESLRSQILGEAYFIRGLAYFDLARTWGGVPIVTSPTKAAGDNANVAKTSVSDTYAQALKDLDAAEPLLPETIDRYRATKKTVWALKARYYLYQNNYVKADEYATKIIADVRYKLLKPFNAFFASNARGTDESIFELFYNGTTEVNAHRNQWQPQSNGGTRQWAPNDALVKLLNDPTIGGTRSTLVAKDNQNRWYGNLYYRTPASDPSYIIRIAELYLIRAEARAQQDQLNDALNDLNAVRDRAGLLAITASSKEEILLTIENERRVEFALEPHRWFDLVRTGRADEVLNVTEPFRLVFPIPADQVLTDGDLVPQNDGY</sequence>
<evidence type="ECO:0000313" key="8">
    <source>
        <dbReference type="EMBL" id="MBT1703926.1"/>
    </source>
</evidence>
<evidence type="ECO:0000313" key="9">
    <source>
        <dbReference type="Proteomes" id="UP000772618"/>
    </source>
</evidence>
<dbReference type="Pfam" id="PF07980">
    <property type="entry name" value="SusD_RagB"/>
    <property type="match status" value="1"/>
</dbReference>
<evidence type="ECO:0000256" key="4">
    <source>
        <dbReference type="ARBA" id="ARBA00023136"/>
    </source>
</evidence>
<feature type="domain" description="SusD-like N-terminal" evidence="7">
    <location>
        <begin position="25"/>
        <end position="225"/>
    </location>
</feature>
<proteinExistence type="inferred from homology"/>
<comment type="caution">
    <text evidence="8">The sequence shown here is derived from an EMBL/GenBank/DDBJ whole genome shotgun (WGS) entry which is preliminary data.</text>
</comment>
<dbReference type="InterPro" id="IPR011990">
    <property type="entry name" value="TPR-like_helical_dom_sf"/>
</dbReference>
<dbReference type="SUPFAM" id="SSF48452">
    <property type="entry name" value="TPR-like"/>
    <property type="match status" value="1"/>
</dbReference>
<evidence type="ECO:0000259" key="7">
    <source>
        <dbReference type="Pfam" id="PF14322"/>
    </source>
</evidence>
<keyword evidence="5" id="KW-0998">Cell outer membrane</keyword>
<dbReference type="EMBL" id="JAHESD010000022">
    <property type="protein sequence ID" value="MBT1703926.1"/>
    <property type="molecule type" value="Genomic_DNA"/>
</dbReference>
<name>A0ABS5VRF7_9BACT</name>
<organism evidence="8 9">
    <name type="scientific">Chryseosolibacter indicus</name>
    <dbReference type="NCBI Taxonomy" id="2782351"/>
    <lineage>
        <taxon>Bacteria</taxon>
        <taxon>Pseudomonadati</taxon>
        <taxon>Bacteroidota</taxon>
        <taxon>Cytophagia</taxon>
        <taxon>Cytophagales</taxon>
        <taxon>Chryseotaleaceae</taxon>
        <taxon>Chryseosolibacter</taxon>
    </lineage>
</organism>
<keyword evidence="9" id="KW-1185">Reference proteome</keyword>
<keyword evidence="4" id="KW-0472">Membrane</keyword>
<dbReference type="Proteomes" id="UP000772618">
    <property type="component" value="Unassembled WGS sequence"/>
</dbReference>
<dbReference type="Gene3D" id="1.25.40.390">
    <property type="match status" value="1"/>
</dbReference>
<evidence type="ECO:0000256" key="5">
    <source>
        <dbReference type="ARBA" id="ARBA00023237"/>
    </source>
</evidence>
<dbReference type="InterPro" id="IPR033985">
    <property type="entry name" value="SusD-like_N"/>
</dbReference>
<dbReference type="RefSeq" id="WP_254153887.1">
    <property type="nucleotide sequence ID" value="NZ_JAHESD010000022.1"/>
</dbReference>
<keyword evidence="3" id="KW-0732">Signal</keyword>
<feature type="domain" description="RagB/SusD" evidence="6">
    <location>
        <begin position="338"/>
        <end position="420"/>
    </location>
</feature>
<dbReference type="PROSITE" id="PS51257">
    <property type="entry name" value="PROKAR_LIPOPROTEIN"/>
    <property type="match status" value="1"/>
</dbReference>
<gene>
    <name evidence="8" type="ORF">KK060_11580</name>
</gene>
<comment type="similarity">
    <text evidence="2">Belongs to the SusD family.</text>
</comment>
<evidence type="ECO:0000256" key="1">
    <source>
        <dbReference type="ARBA" id="ARBA00004442"/>
    </source>
</evidence>
<evidence type="ECO:0000259" key="6">
    <source>
        <dbReference type="Pfam" id="PF07980"/>
    </source>
</evidence>
<evidence type="ECO:0000256" key="3">
    <source>
        <dbReference type="ARBA" id="ARBA00022729"/>
    </source>
</evidence>
<dbReference type="Pfam" id="PF14322">
    <property type="entry name" value="SusD-like_3"/>
    <property type="match status" value="1"/>
</dbReference>
<reference evidence="8 9" key="1">
    <citation type="submission" date="2021-05" db="EMBL/GenBank/DDBJ databases">
        <title>A Polyphasic approach of four new species of the genus Ohtaekwangia: Ohtaekwangia histidinii sp. nov., Ohtaekwangia cretensis sp. nov., Ohtaekwangia indiensis sp. nov., Ohtaekwangia reichenbachii sp. nov. from diverse environment.</title>
        <authorList>
            <person name="Octaviana S."/>
        </authorList>
    </citation>
    <scope>NUCLEOTIDE SEQUENCE [LARGE SCALE GENOMIC DNA]</scope>
    <source>
        <strain evidence="8 9">PWU20</strain>
    </source>
</reference>
<accession>A0ABS5VRF7</accession>
<dbReference type="InterPro" id="IPR012944">
    <property type="entry name" value="SusD_RagB_dom"/>
</dbReference>
<evidence type="ECO:0000256" key="2">
    <source>
        <dbReference type="ARBA" id="ARBA00006275"/>
    </source>
</evidence>
<protein>
    <submittedName>
        <fullName evidence="8">RagB/SusD family nutrient uptake outer membrane protein</fullName>
    </submittedName>
</protein>
<comment type="subcellular location">
    <subcellularLocation>
        <location evidence="1">Cell outer membrane</location>
    </subcellularLocation>
</comment>
<dbReference type="CDD" id="cd08977">
    <property type="entry name" value="SusD"/>
    <property type="match status" value="1"/>
</dbReference>